<sequence length="307" mass="34028">MDSGHKHNRRAKVTAEAIIEITDEAALIKAAIADMENAEFAVDGEGEGYRAKIEADPVAAVGWLADAHGLLLDVPGAQIIRAEDKTVEVDEVGLEVSGGPDFAALFPICRCGRDSCDTCAGYQLTPRTAAVLWTVAQILADQGYDDVIEHGDQPAVDDNSWALFDRYPRITWQQDAVWRRQAARAYDDLTEDLEAGRPPRPTCPAEEMALHLILEDAPTAVDDGWAGLEETLPHLPEHPDDCDWDLAGDVLFQDNDILGLFEIEMDGIEDPDGDHNRAIGMGDYRPQAWFRTFLNMHPRDGRRPFRR</sequence>
<dbReference type="EMBL" id="JAVHUY010000023">
    <property type="protein sequence ID" value="MDQ7907644.1"/>
    <property type="molecule type" value="Genomic_DNA"/>
</dbReference>
<name>A0ABU0ZMN5_9ACTN</name>
<evidence type="ECO:0000313" key="2">
    <source>
        <dbReference type="Proteomes" id="UP001230908"/>
    </source>
</evidence>
<protein>
    <submittedName>
        <fullName evidence="1">Uncharacterized protein</fullName>
    </submittedName>
</protein>
<accession>A0ABU0ZMN5</accession>
<comment type="caution">
    <text evidence="1">The sequence shown here is derived from an EMBL/GenBank/DDBJ whole genome shotgun (WGS) entry which is preliminary data.</text>
</comment>
<dbReference type="RefSeq" id="WP_308714921.1">
    <property type="nucleotide sequence ID" value="NZ_JAVHUY010000023.1"/>
</dbReference>
<dbReference type="Proteomes" id="UP001230908">
    <property type="component" value="Unassembled WGS sequence"/>
</dbReference>
<reference evidence="1 2" key="1">
    <citation type="submission" date="2023-08" db="EMBL/GenBank/DDBJ databases">
        <title>Phytohabitans sansha sp. nov., isolated from marine sediment.</title>
        <authorList>
            <person name="Zhao Y."/>
            <person name="Yi K."/>
        </authorList>
    </citation>
    <scope>NUCLEOTIDE SEQUENCE [LARGE SCALE GENOMIC DNA]</scope>
    <source>
        <strain evidence="1 2">ZYX-F-186</strain>
    </source>
</reference>
<organism evidence="1 2">
    <name type="scientific">Phytohabitans maris</name>
    <dbReference type="NCBI Taxonomy" id="3071409"/>
    <lineage>
        <taxon>Bacteria</taxon>
        <taxon>Bacillati</taxon>
        <taxon>Actinomycetota</taxon>
        <taxon>Actinomycetes</taxon>
        <taxon>Micromonosporales</taxon>
        <taxon>Micromonosporaceae</taxon>
    </lineage>
</organism>
<keyword evidence="2" id="KW-1185">Reference proteome</keyword>
<proteinExistence type="predicted"/>
<gene>
    <name evidence="1" type="ORF">RB614_24280</name>
</gene>
<evidence type="ECO:0000313" key="1">
    <source>
        <dbReference type="EMBL" id="MDQ7907644.1"/>
    </source>
</evidence>